<name>K9XYF4_STAC7</name>
<dbReference type="EMBL" id="CP003653">
    <property type="protein sequence ID" value="AFZ37156.1"/>
    <property type="molecule type" value="Genomic_DNA"/>
</dbReference>
<accession>K9XYF4</accession>
<dbReference type="AlphaFoldDB" id="K9XYF4"/>
<dbReference type="PANTHER" id="PTHR43685">
    <property type="entry name" value="GLYCOSYLTRANSFERASE"/>
    <property type="match status" value="1"/>
</dbReference>
<dbReference type="CDD" id="cd03801">
    <property type="entry name" value="GT4_PimA-like"/>
    <property type="match status" value="1"/>
</dbReference>
<dbReference type="Gene3D" id="3.90.550.10">
    <property type="entry name" value="Spore Coat Polysaccharide Biosynthesis Protein SpsA, Chain A"/>
    <property type="match status" value="1"/>
</dbReference>
<gene>
    <name evidence="3" type="ordered locus">Sta7437_3658</name>
</gene>
<evidence type="ECO:0000313" key="3">
    <source>
        <dbReference type="EMBL" id="AFZ37156.1"/>
    </source>
</evidence>
<dbReference type="InterPro" id="IPR001296">
    <property type="entry name" value="Glyco_trans_1"/>
</dbReference>
<dbReference type="HOGENOM" id="CLU_381234_0_0_3"/>
<dbReference type="InterPro" id="IPR050834">
    <property type="entry name" value="Glycosyltransf_2"/>
</dbReference>
<dbReference type="Gene3D" id="3.40.50.2000">
    <property type="entry name" value="Glycogen Phosphorylase B"/>
    <property type="match status" value="1"/>
</dbReference>
<organism evidence="3 4">
    <name type="scientific">Stanieria cyanosphaera (strain ATCC 29371 / PCC 7437)</name>
    <dbReference type="NCBI Taxonomy" id="111780"/>
    <lineage>
        <taxon>Bacteria</taxon>
        <taxon>Bacillati</taxon>
        <taxon>Cyanobacteriota</taxon>
        <taxon>Cyanophyceae</taxon>
        <taxon>Pleurocapsales</taxon>
        <taxon>Dermocarpellaceae</taxon>
        <taxon>Stanieria</taxon>
    </lineage>
</organism>
<dbReference type="InterPro" id="IPR029044">
    <property type="entry name" value="Nucleotide-diphossugar_trans"/>
</dbReference>
<dbReference type="Proteomes" id="UP000010473">
    <property type="component" value="Chromosome"/>
</dbReference>
<dbReference type="PANTHER" id="PTHR43685:SF11">
    <property type="entry name" value="GLYCOSYLTRANSFERASE TAGX-RELATED"/>
    <property type="match status" value="1"/>
</dbReference>
<dbReference type="OrthoDB" id="9797829at2"/>
<dbReference type="eggNOG" id="COG0438">
    <property type="taxonomic scope" value="Bacteria"/>
</dbReference>
<evidence type="ECO:0000259" key="2">
    <source>
        <dbReference type="Pfam" id="PF00535"/>
    </source>
</evidence>
<dbReference type="SUPFAM" id="SSF53448">
    <property type="entry name" value="Nucleotide-diphospho-sugar transferases"/>
    <property type="match status" value="1"/>
</dbReference>
<dbReference type="eggNOG" id="COG1216">
    <property type="taxonomic scope" value="Bacteria"/>
</dbReference>
<keyword evidence="4" id="KW-1185">Reference proteome</keyword>
<evidence type="ECO:0000313" key="4">
    <source>
        <dbReference type="Proteomes" id="UP000010473"/>
    </source>
</evidence>
<sequence>MKINWFCPLPPEKTDIAHYTARILKELSQRAEITLWTDKQVWLPELEEYGRVIHYHPEHLSDSDFKNADVNIYHIGNNQEFHGSIWQVSRRYPGIVVIHDVNLHYLFTCLYPRYLEEGTADRNAYVELMLNSHGVHCQQDLNKFFAGKLDWSTIAERYPLTFAAVENALGVIVHTQDAYNIFTKDRRCKCPVLYSPLPYPATPIQSVSRDETISRPPYRLIVFGYLGGLYRRVQSVLEALGGMAAKNAFHLDIYGQIWDEDYIRGLIQKFGLENEVTLHGYVEETELDQAMANADLAFNLRYPTGGEASGSQMRIWSHGLPSLVTRIGWYAELPEDAVVFVSHDREIADLKEQLRNFLNNPAKFAQIGQKGQQVLAKQHHPDFYSRKVVEFAKVVGFSWQVNQSRLSLAVASSPQVSVIIPTYNCSRYLKKAIASVLEQTYTDYELIVVDDGSTDNTQAVLQPLRDRIRYTSFQHNQGISVARNRGIEIARGNLITFLDADNWLLPHALEVQVNYFAHRANVGIINSGFNMINNQGEILREIKPWLQYPELNLATWLTLKPMLANTIMVRREWLEWAGGLDTNFPYADDLNLIFRLALMNCQAAWLPEITVCCRQPNKDFIHHTPKKAKYTEIALKNVFNQGNLPQPVKSCKKQILYQSFVWLAWNLYQTGNSHEEAEYLQKSLEFTDDKPEEIIFNWVEHFNNFAFDYGYDFDAYEFSSQPEWKQLLRSILI</sequence>
<feature type="domain" description="Glycosyltransferase 2-like" evidence="2">
    <location>
        <begin position="417"/>
        <end position="574"/>
    </location>
</feature>
<dbReference type="KEGG" id="scs:Sta7437_3658"/>
<dbReference type="RefSeq" id="WP_015194817.1">
    <property type="nucleotide sequence ID" value="NC_019748.1"/>
</dbReference>
<feature type="domain" description="Glycosyl transferase family 1" evidence="1">
    <location>
        <begin position="232"/>
        <end position="373"/>
    </location>
</feature>
<evidence type="ECO:0000259" key="1">
    <source>
        <dbReference type="Pfam" id="PF00534"/>
    </source>
</evidence>
<dbReference type="Pfam" id="PF00535">
    <property type="entry name" value="Glycos_transf_2"/>
    <property type="match status" value="1"/>
</dbReference>
<dbReference type="InterPro" id="IPR001173">
    <property type="entry name" value="Glyco_trans_2-like"/>
</dbReference>
<dbReference type="Pfam" id="PF00534">
    <property type="entry name" value="Glycos_transf_1"/>
    <property type="match status" value="1"/>
</dbReference>
<reference evidence="4" key="1">
    <citation type="journal article" date="2013" name="Proc. Natl. Acad. Sci. U.S.A.">
        <title>Improving the coverage of the cyanobacterial phylum using diversity-driven genome sequencing.</title>
        <authorList>
            <person name="Shih P.M."/>
            <person name="Wu D."/>
            <person name="Latifi A."/>
            <person name="Axen S.D."/>
            <person name="Fewer D.P."/>
            <person name="Talla E."/>
            <person name="Calteau A."/>
            <person name="Cai F."/>
            <person name="Tandeau de Marsac N."/>
            <person name="Rippka R."/>
            <person name="Herdman M."/>
            <person name="Sivonen K."/>
            <person name="Coursin T."/>
            <person name="Laurent T."/>
            <person name="Goodwin L."/>
            <person name="Nolan M."/>
            <person name="Davenport K.W."/>
            <person name="Han C.S."/>
            <person name="Rubin E.M."/>
            <person name="Eisen J.A."/>
            <person name="Woyke T."/>
            <person name="Gugger M."/>
            <person name="Kerfeld C.A."/>
        </authorList>
    </citation>
    <scope>NUCLEOTIDE SEQUENCE [LARGE SCALE GENOMIC DNA]</scope>
    <source>
        <strain evidence="4">ATCC 29371 / PCC 7437</strain>
    </source>
</reference>
<keyword evidence="3" id="KW-0808">Transferase</keyword>
<proteinExistence type="predicted"/>
<dbReference type="SUPFAM" id="SSF53756">
    <property type="entry name" value="UDP-Glycosyltransferase/glycogen phosphorylase"/>
    <property type="match status" value="1"/>
</dbReference>
<dbReference type="GO" id="GO:0016757">
    <property type="term" value="F:glycosyltransferase activity"/>
    <property type="evidence" value="ECO:0007669"/>
    <property type="project" value="InterPro"/>
</dbReference>
<dbReference type="STRING" id="111780.Sta7437_3658"/>
<dbReference type="PATRIC" id="fig|111780.3.peg.3786"/>
<protein>
    <submittedName>
        <fullName evidence="3">Glycosyl transferase family 2</fullName>
    </submittedName>
</protein>